<protein>
    <recommendedName>
        <fullName evidence="1">DUF5610 domain-containing protein</fullName>
    </recommendedName>
</protein>
<dbReference type="AlphaFoldDB" id="A0A6P1DYB2"/>
<feature type="domain" description="DUF5610" evidence="1">
    <location>
        <begin position="35"/>
        <end position="148"/>
    </location>
</feature>
<sequence length="380" mass="41781">MAIQSYASFVSNSYTLKSFSQTMSQGPKIGNQPADALSSLQNKAFESLAREIPGMESKDLKALDAAEYTPEKVAARIGKFVAAGLESAKARGRSEEEVQALYDSAMKGVKQGFEEAKDILKNLDMLNGNVKDQVEATEKATFDTLAELAPNRKAQSAGGTKAMAAAVRYERADDFELTLQTRDGDTVRVSFSQDLNAQGSFAYAQDDQGNRAAVMDLSRSEQSGYSFSVEGDLSVEEIDAIQALVQDVGEVANDFFAGDVQKAFEQVSDVSFDSSQLSSMNLHMSRSEQYSAAQAYQETQQIDNPEHTRHGRRLGHLMRDFSDSFQKPGLDFLSQVDKIASRIMEGLVEQDTRFKDVDADQQGAYKDNLERMLSSFESVD</sequence>
<accession>A0A6P1DYB2</accession>
<proteinExistence type="predicted"/>
<dbReference type="Proteomes" id="UP000471640">
    <property type="component" value="Unassembled WGS sequence"/>
</dbReference>
<gene>
    <name evidence="2" type="ORF">G3480_17460</name>
</gene>
<comment type="caution">
    <text evidence="2">The sequence shown here is derived from an EMBL/GenBank/DDBJ whole genome shotgun (WGS) entry which is preliminary data.</text>
</comment>
<evidence type="ECO:0000313" key="3">
    <source>
        <dbReference type="Proteomes" id="UP000471640"/>
    </source>
</evidence>
<evidence type="ECO:0000259" key="1">
    <source>
        <dbReference type="Pfam" id="PF18433"/>
    </source>
</evidence>
<reference evidence="3" key="1">
    <citation type="journal article" date="2020" name="Microbiol. Resour. Announc.">
        <title>Draft Genome Sequences of Thiorhodococcus mannitoliphagus and Thiorhodococcus minor, Purple Sulfur Photosynthetic Bacteria in the Gammaproteobacterial Family Chromatiaceae.</title>
        <authorList>
            <person name="Aviles F.A."/>
            <person name="Meyer T.E."/>
            <person name="Kyndt J.A."/>
        </authorList>
    </citation>
    <scope>NUCLEOTIDE SEQUENCE [LARGE SCALE GENOMIC DNA]</scope>
    <source>
        <strain evidence="3">DSM 18266</strain>
    </source>
</reference>
<organism evidence="2 3">
    <name type="scientific">Thiorhodococcus mannitoliphagus</name>
    <dbReference type="NCBI Taxonomy" id="329406"/>
    <lineage>
        <taxon>Bacteria</taxon>
        <taxon>Pseudomonadati</taxon>
        <taxon>Pseudomonadota</taxon>
        <taxon>Gammaproteobacteria</taxon>
        <taxon>Chromatiales</taxon>
        <taxon>Chromatiaceae</taxon>
        <taxon>Thiorhodococcus</taxon>
    </lineage>
</organism>
<dbReference type="Pfam" id="PF18433">
    <property type="entry name" value="DUF5610"/>
    <property type="match status" value="1"/>
</dbReference>
<dbReference type="InterPro" id="IPR041651">
    <property type="entry name" value="DUF5610"/>
</dbReference>
<keyword evidence="3" id="KW-1185">Reference proteome</keyword>
<name>A0A6P1DYB2_9GAMM</name>
<dbReference type="Gene3D" id="1.10.132.90">
    <property type="match status" value="1"/>
</dbReference>
<evidence type="ECO:0000313" key="2">
    <source>
        <dbReference type="EMBL" id="NEX22073.1"/>
    </source>
</evidence>
<dbReference type="EMBL" id="JAAIJR010000081">
    <property type="protein sequence ID" value="NEX22073.1"/>
    <property type="molecule type" value="Genomic_DNA"/>
</dbReference>
<dbReference type="RefSeq" id="WP_164655172.1">
    <property type="nucleotide sequence ID" value="NZ_JAAIJR010000081.1"/>
</dbReference>
<reference evidence="2 3" key="2">
    <citation type="submission" date="2020-02" db="EMBL/GenBank/DDBJ databases">
        <title>Genome sequences of Thiorhodococcus mannitoliphagus and Thiorhodococcus minor, purple sulfur photosynthetic bacteria in the gammaproteobacterial family, Chromatiaceae.</title>
        <authorList>
            <person name="Aviles F.A."/>
            <person name="Meyer T.E."/>
            <person name="Kyndt J.A."/>
        </authorList>
    </citation>
    <scope>NUCLEOTIDE SEQUENCE [LARGE SCALE GENOMIC DNA]</scope>
    <source>
        <strain evidence="2 3">DSM 18266</strain>
    </source>
</reference>